<dbReference type="InterPro" id="IPR005119">
    <property type="entry name" value="LysR_subst-bd"/>
</dbReference>
<dbReference type="Gene3D" id="3.40.190.290">
    <property type="match status" value="1"/>
</dbReference>
<evidence type="ECO:0000256" key="2">
    <source>
        <dbReference type="ARBA" id="ARBA00023015"/>
    </source>
</evidence>
<evidence type="ECO:0000313" key="6">
    <source>
        <dbReference type="EMBL" id="SUT89701.1"/>
    </source>
</evidence>
<evidence type="ECO:0000313" key="7">
    <source>
        <dbReference type="Proteomes" id="UP000254649"/>
    </source>
</evidence>
<comment type="similarity">
    <text evidence="1">Belongs to the LysR transcriptional regulatory family.</text>
</comment>
<keyword evidence="4" id="KW-0804">Transcription</keyword>
<dbReference type="SUPFAM" id="SSF53850">
    <property type="entry name" value="Periplasmic binding protein-like II"/>
    <property type="match status" value="1"/>
</dbReference>
<evidence type="ECO:0000256" key="3">
    <source>
        <dbReference type="ARBA" id="ARBA00023125"/>
    </source>
</evidence>
<protein>
    <submittedName>
        <fullName evidence="6">DNA-binding transcriptional regulator OxyR</fullName>
    </submittedName>
</protein>
<dbReference type="PANTHER" id="PTHR30419:SF8">
    <property type="entry name" value="NITROGEN ASSIMILATION TRANSCRIPTIONAL ACTIVATOR-RELATED"/>
    <property type="match status" value="1"/>
</dbReference>
<dbReference type="SUPFAM" id="SSF46785">
    <property type="entry name" value="Winged helix' DNA-binding domain"/>
    <property type="match status" value="1"/>
</dbReference>
<keyword evidence="2" id="KW-0805">Transcription regulation</keyword>
<dbReference type="OrthoDB" id="8479357at2"/>
<feature type="domain" description="HTH lysR-type" evidence="5">
    <location>
        <begin position="1"/>
        <end position="58"/>
    </location>
</feature>
<dbReference type="Gene3D" id="1.10.10.10">
    <property type="entry name" value="Winged helix-like DNA-binding domain superfamily/Winged helix DNA-binding domain"/>
    <property type="match status" value="1"/>
</dbReference>
<accession>A0A380TQF1</accession>
<dbReference type="InterPro" id="IPR036388">
    <property type="entry name" value="WH-like_DNA-bd_sf"/>
</dbReference>
<dbReference type="InterPro" id="IPR000847">
    <property type="entry name" value="LysR_HTH_N"/>
</dbReference>
<dbReference type="EMBL" id="UFRQ01000003">
    <property type="protein sequence ID" value="SUT89701.1"/>
    <property type="molecule type" value="Genomic_DNA"/>
</dbReference>
<dbReference type="FunFam" id="1.10.10.10:FF:000001">
    <property type="entry name" value="LysR family transcriptional regulator"/>
    <property type="match status" value="1"/>
</dbReference>
<dbReference type="InterPro" id="IPR050950">
    <property type="entry name" value="HTH-type_LysR_regulators"/>
</dbReference>
<dbReference type="GO" id="GO:0003700">
    <property type="term" value="F:DNA-binding transcription factor activity"/>
    <property type="evidence" value="ECO:0007669"/>
    <property type="project" value="InterPro"/>
</dbReference>
<organism evidence="6 7">
    <name type="scientific">[Actinobacillus] rossii</name>
    <dbReference type="NCBI Taxonomy" id="123820"/>
    <lineage>
        <taxon>Bacteria</taxon>
        <taxon>Pseudomonadati</taxon>
        <taxon>Pseudomonadota</taxon>
        <taxon>Gammaproteobacteria</taxon>
        <taxon>Pasteurellales</taxon>
        <taxon>Pasteurellaceae</taxon>
    </lineage>
</organism>
<keyword evidence="7" id="KW-1185">Reference proteome</keyword>
<dbReference type="AlphaFoldDB" id="A0A380TQF1"/>
<gene>
    <name evidence="6" type="primary">cynR_1</name>
    <name evidence="6" type="ORF">NCTC10801_01027</name>
</gene>
<evidence type="ECO:0000256" key="1">
    <source>
        <dbReference type="ARBA" id="ARBA00009437"/>
    </source>
</evidence>
<proteinExistence type="inferred from homology"/>
<sequence length="303" mass="34451">MELKQLFYFIKVAEFGSYTKAANELDIAQPLLSRHIRQLEVELKQHLLIRNGRGVSTTEAGNILLKHSHQIIAQLENLKEDLSLSTGEITGSVTLGIPPTLSKLFARDIIKLFYKRLSHANLIVTEGLTRDLQERLELGRLDIALLHNPNFLPNIEYELLIEVFLTCITRKDNPISLKKEVNADELSTLPLILPSRNNTFRQLFDNEMIKSHQKTNIVLEVDSKELILDLVEDGLGSSILLPMVLDLGQKHPILTTIPITTPELPCHLYMALLNKTVKNRLQKALIEIIKEVCQKYFPKNKAQ</sequence>
<dbReference type="GO" id="GO:0005829">
    <property type="term" value="C:cytosol"/>
    <property type="evidence" value="ECO:0007669"/>
    <property type="project" value="TreeGrafter"/>
</dbReference>
<dbReference type="Pfam" id="PF03466">
    <property type="entry name" value="LysR_substrate"/>
    <property type="match status" value="1"/>
</dbReference>
<dbReference type="Proteomes" id="UP000254649">
    <property type="component" value="Unassembled WGS sequence"/>
</dbReference>
<dbReference type="PROSITE" id="PS50931">
    <property type="entry name" value="HTH_LYSR"/>
    <property type="match status" value="1"/>
</dbReference>
<keyword evidence="3 6" id="KW-0238">DNA-binding</keyword>
<dbReference type="InterPro" id="IPR036390">
    <property type="entry name" value="WH_DNA-bd_sf"/>
</dbReference>
<name>A0A380TQF1_9PAST</name>
<reference evidence="6 7" key="1">
    <citation type="submission" date="2018-06" db="EMBL/GenBank/DDBJ databases">
        <authorList>
            <consortium name="Pathogen Informatics"/>
            <person name="Doyle S."/>
        </authorList>
    </citation>
    <scope>NUCLEOTIDE SEQUENCE [LARGE SCALE GENOMIC DNA]</scope>
    <source>
        <strain evidence="6 7">NCTC10801</strain>
    </source>
</reference>
<dbReference type="GO" id="GO:0003677">
    <property type="term" value="F:DNA binding"/>
    <property type="evidence" value="ECO:0007669"/>
    <property type="project" value="UniProtKB-KW"/>
</dbReference>
<dbReference type="PANTHER" id="PTHR30419">
    <property type="entry name" value="HTH-TYPE TRANSCRIPTIONAL REGULATOR YBHD"/>
    <property type="match status" value="1"/>
</dbReference>
<evidence type="ECO:0000256" key="4">
    <source>
        <dbReference type="ARBA" id="ARBA00023163"/>
    </source>
</evidence>
<dbReference type="PRINTS" id="PR00039">
    <property type="entry name" value="HTHLYSR"/>
</dbReference>
<dbReference type="Pfam" id="PF00126">
    <property type="entry name" value="HTH_1"/>
    <property type="match status" value="1"/>
</dbReference>
<evidence type="ECO:0000259" key="5">
    <source>
        <dbReference type="PROSITE" id="PS50931"/>
    </source>
</evidence>